<reference evidence="3" key="1">
    <citation type="journal article" date="2021" name="Sci. Rep.">
        <title>Diploid genomic architecture of Nitzschia inconspicua, an elite biomass production diatom.</title>
        <authorList>
            <person name="Oliver A."/>
            <person name="Podell S."/>
            <person name="Pinowska A."/>
            <person name="Traller J.C."/>
            <person name="Smith S.R."/>
            <person name="McClure R."/>
            <person name="Beliaev A."/>
            <person name="Bohutskyi P."/>
            <person name="Hill E.A."/>
            <person name="Rabines A."/>
            <person name="Zheng H."/>
            <person name="Allen L.Z."/>
            <person name="Kuo A."/>
            <person name="Grigoriev I.V."/>
            <person name="Allen A.E."/>
            <person name="Hazlebeck D."/>
            <person name="Allen E.E."/>
        </authorList>
    </citation>
    <scope>NUCLEOTIDE SEQUENCE</scope>
    <source>
        <strain evidence="3">Hildebrandi</strain>
    </source>
</reference>
<keyword evidence="2" id="KW-1133">Transmembrane helix</keyword>
<reference evidence="3" key="2">
    <citation type="submission" date="2021-04" db="EMBL/GenBank/DDBJ databases">
        <authorList>
            <person name="Podell S."/>
        </authorList>
    </citation>
    <scope>NUCLEOTIDE SEQUENCE</scope>
    <source>
        <strain evidence="3">Hildebrandi</strain>
    </source>
</reference>
<dbReference type="AlphaFoldDB" id="A0A9K3PQ55"/>
<keyword evidence="2" id="KW-0812">Transmembrane</keyword>
<accession>A0A9K3PQ55</accession>
<proteinExistence type="predicted"/>
<dbReference type="OrthoDB" id="43619at2759"/>
<evidence type="ECO:0000256" key="1">
    <source>
        <dbReference type="SAM" id="MobiDB-lite"/>
    </source>
</evidence>
<evidence type="ECO:0000313" key="4">
    <source>
        <dbReference type="Proteomes" id="UP000693970"/>
    </source>
</evidence>
<feature type="transmembrane region" description="Helical" evidence="2">
    <location>
        <begin position="158"/>
        <end position="176"/>
    </location>
</feature>
<keyword evidence="4" id="KW-1185">Reference proteome</keyword>
<comment type="caution">
    <text evidence="3">The sequence shown here is derived from an EMBL/GenBank/DDBJ whole genome shotgun (WGS) entry which is preliminary data.</text>
</comment>
<keyword evidence="2" id="KW-0472">Membrane</keyword>
<feature type="region of interest" description="Disordered" evidence="1">
    <location>
        <begin position="87"/>
        <end position="106"/>
    </location>
</feature>
<evidence type="ECO:0000256" key="2">
    <source>
        <dbReference type="SAM" id="Phobius"/>
    </source>
</evidence>
<feature type="region of interest" description="Disordered" evidence="1">
    <location>
        <begin position="208"/>
        <end position="231"/>
    </location>
</feature>
<organism evidence="3 4">
    <name type="scientific">Nitzschia inconspicua</name>
    <dbReference type="NCBI Taxonomy" id="303405"/>
    <lineage>
        <taxon>Eukaryota</taxon>
        <taxon>Sar</taxon>
        <taxon>Stramenopiles</taxon>
        <taxon>Ochrophyta</taxon>
        <taxon>Bacillariophyta</taxon>
        <taxon>Bacillariophyceae</taxon>
        <taxon>Bacillariophycidae</taxon>
        <taxon>Bacillariales</taxon>
        <taxon>Bacillariaceae</taxon>
        <taxon>Nitzschia</taxon>
    </lineage>
</organism>
<feature type="compositionally biased region" description="Basic and acidic residues" evidence="1">
    <location>
        <begin position="216"/>
        <end position="231"/>
    </location>
</feature>
<gene>
    <name evidence="3" type="ORF">IV203_000303</name>
</gene>
<dbReference type="EMBL" id="JAGRRH010000015">
    <property type="protein sequence ID" value="KAG7355617.1"/>
    <property type="molecule type" value="Genomic_DNA"/>
</dbReference>
<name>A0A9K3PQ55_9STRA</name>
<protein>
    <submittedName>
        <fullName evidence="3">Uncharacterized protein</fullName>
    </submittedName>
</protein>
<feature type="transmembrane region" description="Helical" evidence="2">
    <location>
        <begin position="118"/>
        <end position="138"/>
    </location>
</feature>
<sequence length="231" mass="26430">MFGVRWHSQFQHHYGREGAEDWTGVFDSMMADEFERDYRSGEVINIEGMDFLTQQPESWLLMEDDNNTLTQKGTSIKNMTAKKKSTKKRAVPATVREGTPSSTTLDIHDNKQPRKLTFWGKVTVFLVFPFCVGLFGLFSAFLEQRSESGRKMRIERDFALPFTMSLLLIVVVGFQTSQFTSNPKPLVKWPKVRKERKVRHVHVVKGQDPNAAVAAENERGEAAKSVEKKND</sequence>
<dbReference type="Proteomes" id="UP000693970">
    <property type="component" value="Unassembled WGS sequence"/>
</dbReference>
<evidence type="ECO:0000313" key="3">
    <source>
        <dbReference type="EMBL" id="KAG7355617.1"/>
    </source>
</evidence>